<feature type="compositionally biased region" description="Polar residues" evidence="6">
    <location>
        <begin position="15"/>
        <end position="25"/>
    </location>
</feature>
<organism evidence="7 8">
    <name type="scientific">Dunaliella salina</name>
    <name type="common">Green alga</name>
    <name type="synonym">Protococcus salinus</name>
    <dbReference type="NCBI Taxonomy" id="3046"/>
    <lineage>
        <taxon>Eukaryota</taxon>
        <taxon>Viridiplantae</taxon>
        <taxon>Chlorophyta</taxon>
        <taxon>core chlorophytes</taxon>
        <taxon>Chlorophyceae</taxon>
        <taxon>CS clade</taxon>
        <taxon>Chlamydomonadales</taxon>
        <taxon>Dunaliellaceae</taxon>
        <taxon>Dunaliella</taxon>
    </lineage>
</organism>
<evidence type="ECO:0000256" key="1">
    <source>
        <dbReference type="ARBA" id="ARBA00004236"/>
    </source>
</evidence>
<evidence type="ECO:0000256" key="6">
    <source>
        <dbReference type="SAM" id="MobiDB-lite"/>
    </source>
</evidence>
<accession>A0ABQ7FZ92</accession>
<comment type="subcellular location">
    <subcellularLocation>
        <location evidence="1">Cell membrane</location>
    </subcellularLocation>
</comment>
<dbReference type="PANTHER" id="PTHR43646:SF2">
    <property type="entry name" value="GLYCOSYLTRANSFERASE 2-LIKE DOMAIN-CONTAINING PROTEIN"/>
    <property type="match status" value="1"/>
</dbReference>
<proteinExistence type="predicted"/>
<evidence type="ECO:0000313" key="7">
    <source>
        <dbReference type="EMBL" id="KAF5827668.1"/>
    </source>
</evidence>
<evidence type="ECO:0000256" key="3">
    <source>
        <dbReference type="ARBA" id="ARBA00022676"/>
    </source>
</evidence>
<gene>
    <name evidence="7" type="ORF">DUNSADRAFT_263</name>
</gene>
<comment type="caution">
    <text evidence="7">The sequence shown here is derived from an EMBL/GenBank/DDBJ whole genome shotgun (WGS) entry which is preliminary data.</text>
</comment>
<sequence length="306" mass="34762">MNSAPEEQACKPAQRLQQAQQTSKSLPADGGILGQPEPVAHNSDRGHTESSQGWDAQGPLVMAGAEIDGPMQVHNTQARHRRHAHDSAPVYEHHQQTPPPQQTPVHHEQQQPLLQQWLWPWGWHKSPSPQSSCRLYSKPLWLPFFGSRCWRSQPLWGCFRTIRTEMQLLSVCPHVRLLTCDQGIFVHRSALEKLGGFQEWPLLEDVDMVKRLKRDVSPPAILPLDMFTSGRCVAVTCCHVGRDTGAAFEARRVCASHSATGHPHMGRRWLHTGFWRNTAFNQVILAAWALGYDPHTLASWYYRPRR</sequence>
<evidence type="ECO:0000256" key="4">
    <source>
        <dbReference type="ARBA" id="ARBA00022679"/>
    </source>
</evidence>
<evidence type="ECO:0000256" key="5">
    <source>
        <dbReference type="ARBA" id="ARBA00023136"/>
    </source>
</evidence>
<keyword evidence="5" id="KW-0472">Membrane</keyword>
<reference evidence="7" key="1">
    <citation type="submission" date="2017-08" db="EMBL/GenBank/DDBJ databases">
        <authorList>
            <person name="Polle J.E."/>
            <person name="Barry K."/>
            <person name="Cushman J."/>
            <person name="Schmutz J."/>
            <person name="Tran D."/>
            <person name="Hathwaick L.T."/>
            <person name="Yim W.C."/>
            <person name="Jenkins J."/>
            <person name="Mckie-Krisberg Z.M."/>
            <person name="Prochnik S."/>
            <person name="Lindquist E."/>
            <person name="Dockter R.B."/>
            <person name="Adam C."/>
            <person name="Molina H."/>
            <person name="Bunkerborg J."/>
            <person name="Jin E."/>
            <person name="Buchheim M."/>
            <person name="Magnuson J."/>
        </authorList>
    </citation>
    <scope>NUCLEOTIDE SEQUENCE</scope>
    <source>
        <strain evidence="7">CCAP 19/18</strain>
    </source>
</reference>
<feature type="region of interest" description="Disordered" evidence="6">
    <location>
        <begin position="75"/>
        <end position="109"/>
    </location>
</feature>
<dbReference type="Proteomes" id="UP000815325">
    <property type="component" value="Unassembled WGS sequence"/>
</dbReference>
<evidence type="ECO:0000256" key="2">
    <source>
        <dbReference type="ARBA" id="ARBA00022475"/>
    </source>
</evidence>
<dbReference type="PANTHER" id="PTHR43646">
    <property type="entry name" value="GLYCOSYLTRANSFERASE"/>
    <property type="match status" value="1"/>
</dbReference>
<protein>
    <submittedName>
        <fullName evidence="7">Uncharacterized protein</fullName>
    </submittedName>
</protein>
<dbReference type="EMBL" id="MU070451">
    <property type="protein sequence ID" value="KAF5827668.1"/>
    <property type="molecule type" value="Genomic_DNA"/>
</dbReference>
<name>A0ABQ7FZ92_DUNSA</name>
<keyword evidence="8" id="KW-1185">Reference proteome</keyword>
<keyword evidence="4" id="KW-0808">Transferase</keyword>
<evidence type="ECO:0000313" key="8">
    <source>
        <dbReference type="Proteomes" id="UP000815325"/>
    </source>
</evidence>
<feature type="region of interest" description="Disordered" evidence="6">
    <location>
        <begin position="1"/>
        <end position="55"/>
    </location>
</feature>
<keyword evidence="2" id="KW-1003">Cell membrane</keyword>
<keyword evidence="3" id="KW-0328">Glycosyltransferase</keyword>